<dbReference type="Proteomes" id="UP000499080">
    <property type="component" value="Unassembled WGS sequence"/>
</dbReference>
<accession>A0A4Y2CVG4</accession>
<evidence type="ECO:0000256" key="1">
    <source>
        <dbReference type="SAM" id="MobiDB-lite"/>
    </source>
</evidence>
<dbReference type="EMBL" id="BGPR01000246">
    <property type="protein sequence ID" value="GBM07698.1"/>
    <property type="molecule type" value="Genomic_DNA"/>
</dbReference>
<proteinExistence type="predicted"/>
<reference evidence="2 3" key="1">
    <citation type="journal article" date="2019" name="Sci. Rep.">
        <title>Orb-weaving spider Araneus ventricosus genome elucidates the spidroin gene catalogue.</title>
        <authorList>
            <person name="Kono N."/>
            <person name="Nakamura H."/>
            <person name="Ohtoshi R."/>
            <person name="Moran D.A.P."/>
            <person name="Shinohara A."/>
            <person name="Yoshida Y."/>
            <person name="Fujiwara M."/>
            <person name="Mori M."/>
            <person name="Tomita M."/>
            <person name="Arakawa K."/>
        </authorList>
    </citation>
    <scope>NUCLEOTIDE SEQUENCE [LARGE SCALE GENOMIC DNA]</scope>
</reference>
<organism evidence="2 3">
    <name type="scientific">Araneus ventricosus</name>
    <name type="common">Orbweaver spider</name>
    <name type="synonym">Epeira ventricosa</name>
    <dbReference type="NCBI Taxonomy" id="182803"/>
    <lineage>
        <taxon>Eukaryota</taxon>
        <taxon>Metazoa</taxon>
        <taxon>Ecdysozoa</taxon>
        <taxon>Arthropoda</taxon>
        <taxon>Chelicerata</taxon>
        <taxon>Arachnida</taxon>
        <taxon>Araneae</taxon>
        <taxon>Araneomorphae</taxon>
        <taxon>Entelegynae</taxon>
        <taxon>Araneoidea</taxon>
        <taxon>Araneidae</taxon>
        <taxon>Araneus</taxon>
    </lineage>
</organism>
<feature type="region of interest" description="Disordered" evidence="1">
    <location>
        <begin position="1"/>
        <end position="28"/>
    </location>
</feature>
<dbReference type="AlphaFoldDB" id="A0A4Y2CVG4"/>
<gene>
    <name evidence="2" type="primary">SSUH2_6</name>
    <name evidence="2" type="ORF">AVEN_137586_3</name>
</gene>
<evidence type="ECO:0000313" key="2">
    <source>
        <dbReference type="EMBL" id="GBM07698.1"/>
    </source>
</evidence>
<sequence length="393" mass="44628">MENPTYSEENHGVSAIPLTTSSAPTSDESAITAPLTDEELRAACRAYVKDFCCYGSRFLREMNLTEIQNVCAFHYKLESLGEKRESIQKTVIYQAPLTDEELRAACRAYVKDFCCYGSRFLREMNLTEIQNVCAFHYKLESLGEKRESIQKTVIYQGEHVDTSGEAPDPWDVRVATTDGMFEFKEHQVTILIPHTTYLSNCTKCFGHTKRRCESCDGRGESSCCNCNGRGRVRNHFAEWWESRTSMCIWCLGTGTKSCWTCNASGQVKCKACKQGKMKNYKELIVTWKPHVDDFVSNTQNVPKELILRADGREIFSERANLVHPVNLPYDRSVNEASSYFISKHSTSFTDEQIIAQEINELPNKITPPENDLPFSAFPQLASELAFTKPKLLS</sequence>
<keyword evidence="3" id="KW-1185">Reference proteome</keyword>
<dbReference type="PANTHER" id="PTHR48465:SF1">
    <property type="entry name" value="PROTEIN SSUH2 HOMOLOG"/>
    <property type="match status" value="1"/>
</dbReference>
<dbReference type="InterPro" id="IPR052789">
    <property type="entry name" value="SSUH2_homolog"/>
</dbReference>
<evidence type="ECO:0000313" key="3">
    <source>
        <dbReference type="Proteomes" id="UP000499080"/>
    </source>
</evidence>
<comment type="caution">
    <text evidence="2">The sequence shown here is derived from an EMBL/GenBank/DDBJ whole genome shotgun (WGS) entry which is preliminary data.</text>
</comment>
<dbReference type="OrthoDB" id="3355217at2759"/>
<protein>
    <submittedName>
        <fullName evidence="2">Protein SSUH2</fullName>
    </submittedName>
</protein>
<dbReference type="PANTHER" id="PTHR48465">
    <property type="entry name" value="PROTEIN SSUH2 HOMOLOG"/>
    <property type="match status" value="1"/>
</dbReference>
<feature type="compositionally biased region" description="Polar residues" evidence="1">
    <location>
        <begin position="17"/>
        <end position="28"/>
    </location>
</feature>
<name>A0A4Y2CVG4_ARAVE</name>